<evidence type="ECO:0000313" key="2">
    <source>
        <dbReference type="Proteomes" id="UP001156690"/>
    </source>
</evidence>
<reference evidence="2" key="1">
    <citation type="journal article" date="2019" name="Int. J. Syst. Evol. Microbiol.">
        <title>The Global Catalogue of Microorganisms (GCM) 10K type strain sequencing project: providing services to taxonomists for standard genome sequencing and annotation.</title>
        <authorList>
            <consortium name="The Broad Institute Genomics Platform"/>
            <consortium name="The Broad Institute Genome Sequencing Center for Infectious Disease"/>
            <person name="Wu L."/>
            <person name="Ma J."/>
        </authorList>
    </citation>
    <scope>NUCLEOTIDE SEQUENCE [LARGE SCALE GENOMIC DNA]</scope>
    <source>
        <strain evidence="2">NBRC 15640</strain>
    </source>
</reference>
<name>A0AAV5NZ81_9VIBR</name>
<proteinExistence type="predicted"/>
<evidence type="ECO:0000313" key="1">
    <source>
        <dbReference type="EMBL" id="GLQ75629.1"/>
    </source>
</evidence>
<comment type="caution">
    <text evidence="1">The sequence shown here is derived from an EMBL/GenBank/DDBJ whole genome shotgun (WGS) entry which is preliminary data.</text>
</comment>
<gene>
    <name evidence="1" type="ORF">GCM10007932_49910</name>
</gene>
<organism evidence="1 2">
    <name type="scientific">Vibrio penaeicida</name>
    <dbReference type="NCBI Taxonomy" id="104609"/>
    <lineage>
        <taxon>Bacteria</taxon>
        <taxon>Pseudomonadati</taxon>
        <taxon>Pseudomonadota</taxon>
        <taxon>Gammaproteobacteria</taxon>
        <taxon>Vibrionales</taxon>
        <taxon>Vibrionaceae</taxon>
        <taxon>Vibrio</taxon>
    </lineage>
</organism>
<accession>A0AAV5NZ81</accession>
<dbReference type="AlphaFoldDB" id="A0AAV5NZ81"/>
<dbReference type="Proteomes" id="UP001156690">
    <property type="component" value="Unassembled WGS sequence"/>
</dbReference>
<sequence>MRMNQERNWTGVEHNLDDLFLAYLEVLKSPSLFSQWKKAEAPVVHLIEIASVLCSIKKSFTSANSIQGVTQ</sequence>
<protein>
    <submittedName>
        <fullName evidence="1">Uncharacterized protein</fullName>
    </submittedName>
</protein>
<keyword evidence="2" id="KW-1185">Reference proteome</keyword>
<dbReference type="EMBL" id="BSNX01000074">
    <property type="protein sequence ID" value="GLQ75629.1"/>
    <property type="molecule type" value="Genomic_DNA"/>
</dbReference>